<dbReference type="GO" id="GO:0009228">
    <property type="term" value="P:thiamine biosynthetic process"/>
    <property type="evidence" value="ECO:0007669"/>
    <property type="project" value="UniProtKB-KW"/>
</dbReference>
<dbReference type="Pfam" id="PF09084">
    <property type="entry name" value="NMT1"/>
    <property type="match status" value="1"/>
</dbReference>
<reference evidence="14" key="1">
    <citation type="submission" date="2023-07" db="EMBL/GenBank/DDBJ databases">
        <title>Sequencing the genomes of 1000 actinobacteria strains.</title>
        <authorList>
            <person name="Klenk H.-P."/>
        </authorList>
    </citation>
    <scope>NUCLEOTIDE SEQUENCE</scope>
    <source>
        <strain evidence="14">DSM 44707</strain>
    </source>
</reference>
<dbReference type="Gene3D" id="3.40.190.10">
    <property type="entry name" value="Periplasmic binding protein-like II"/>
    <property type="match status" value="2"/>
</dbReference>
<comment type="similarity">
    <text evidence="3">Belongs to the NMT1/THI5 family.</text>
</comment>
<comment type="caution">
    <text evidence="14">The sequence shown here is derived from an EMBL/GenBank/DDBJ whole genome shotgun (WGS) entry which is preliminary data.</text>
</comment>
<comment type="function">
    <text evidence="1">Responsible for the formation of the pyrimidine heterocycle in the thiamine biosynthesis pathway. Catalyzes the formation of hydroxymethylpyrimidine phosphate (HMP-P) from histidine and pyridoxal phosphate (PLP). The protein uses PLP and the active site histidine to form HMP-P, generating an inactive enzyme. The enzyme can only undergo a single turnover, which suggests it is a suicide enzyme.</text>
</comment>
<evidence type="ECO:0000256" key="12">
    <source>
        <dbReference type="SAM" id="SignalP"/>
    </source>
</evidence>
<comment type="subunit">
    <text evidence="4">Homodimer.</text>
</comment>
<dbReference type="RefSeq" id="WP_310370162.1">
    <property type="nucleotide sequence ID" value="NZ_JAVDYB010000001.1"/>
</dbReference>
<keyword evidence="12" id="KW-0732">Signal</keyword>
<dbReference type="SUPFAM" id="SSF53850">
    <property type="entry name" value="Periplasmic binding protein-like II"/>
    <property type="match status" value="1"/>
</dbReference>
<proteinExistence type="inferred from homology"/>
<evidence type="ECO:0000256" key="8">
    <source>
        <dbReference type="ARBA" id="ARBA00022977"/>
    </source>
</evidence>
<sequence>MVHGIRRAFGAAFAVLLAVTGCATNGTTPAPSASGLTPVVALTGFGLQGQDAYLLLGERMGFFRDAGIALEVQGGKGTSDNMAILASGRAQFVTSDITAASILFGGGHTDFVIFACVYQRMIAAITARPGAGITTSPKSLEGKTIGRFPGSANSELFPLYAQLAGFDASKVNWQDISNPDDLKPNLAAGKLDAITDTLIGVNGTASVLKDNGVAGPAVVLPFEQYLTDPYGNGWATTTRIMTEQPDLVQRFHDAVLKSLSYALAHPDQAAAVIEADPYHYRPGVAQREIEAMVPQVFTNGDGTLGGIDPDRATRAVSILQGGGLITGDLDPAAYIDFAMARPVQFPQRPGGV</sequence>
<dbReference type="AlphaFoldDB" id="A0AAE3YS88"/>
<evidence type="ECO:0000256" key="5">
    <source>
        <dbReference type="ARBA" id="ARBA00022679"/>
    </source>
</evidence>
<dbReference type="Proteomes" id="UP001183643">
    <property type="component" value="Unassembled WGS sequence"/>
</dbReference>
<evidence type="ECO:0000256" key="10">
    <source>
        <dbReference type="ARBA" id="ARBA00033171"/>
    </source>
</evidence>
<dbReference type="PANTHER" id="PTHR31528">
    <property type="entry name" value="4-AMINO-5-HYDROXYMETHYL-2-METHYLPYRIMIDINE PHOSPHATE SYNTHASE THI11-RELATED"/>
    <property type="match status" value="1"/>
</dbReference>
<keyword evidence="5" id="KW-0808">Transferase</keyword>
<dbReference type="PANTHER" id="PTHR31528:SF1">
    <property type="entry name" value="4-AMINO-5-HYDROXYMETHYL-2-METHYLPYRIMIDINE PHOSPHATE SYNTHASE THI11-RELATED"/>
    <property type="match status" value="1"/>
</dbReference>
<evidence type="ECO:0000256" key="9">
    <source>
        <dbReference type="ARBA" id="ARBA00023004"/>
    </source>
</evidence>
<evidence type="ECO:0000256" key="11">
    <source>
        <dbReference type="ARBA" id="ARBA00048179"/>
    </source>
</evidence>
<evidence type="ECO:0000313" key="14">
    <source>
        <dbReference type="EMBL" id="MDR7277705.1"/>
    </source>
</evidence>
<keyword evidence="6" id="KW-0479">Metal-binding</keyword>
<protein>
    <recommendedName>
        <fullName evidence="10">Thiamine pyrimidine synthase</fullName>
    </recommendedName>
</protein>
<gene>
    <name evidence="14" type="ORF">J2S41_004483</name>
</gene>
<dbReference type="GO" id="GO:0046872">
    <property type="term" value="F:metal ion binding"/>
    <property type="evidence" value="ECO:0007669"/>
    <property type="project" value="UniProtKB-KW"/>
</dbReference>
<evidence type="ECO:0000256" key="7">
    <source>
        <dbReference type="ARBA" id="ARBA00022898"/>
    </source>
</evidence>
<evidence type="ECO:0000256" key="6">
    <source>
        <dbReference type="ARBA" id="ARBA00022723"/>
    </source>
</evidence>
<comment type="catalytic activity">
    <reaction evidence="11">
        <text>N(6)-(pyridoxal phosphate)-L-lysyl-[4-amino-5-hydroxymethyl-2-methylpyrimidine phosphate synthase] + L-histidyl-[4-amino-5-hydroxymethyl-2-methylpyrimidine phosphate synthase] + 2 Fe(3+) + 4 H2O = L-lysyl-[4-amino-5-hydroxymethyl-2-methylpyrimidine phosphate synthase] + (2S)-2-amino-5-hydroxy-4-oxopentanoyl-[4-amino-5-hydroxymethyl-2-methylpyrimidine phosphate synthase] + 4-amino-2-methyl-5-(phosphooxymethyl)pyrimidine + 3-oxopropanoate + 2 Fe(2+) + 2 H(+)</text>
        <dbReference type="Rhea" id="RHEA:65756"/>
        <dbReference type="Rhea" id="RHEA-COMP:16892"/>
        <dbReference type="Rhea" id="RHEA-COMP:16893"/>
        <dbReference type="Rhea" id="RHEA-COMP:16894"/>
        <dbReference type="Rhea" id="RHEA-COMP:16895"/>
        <dbReference type="ChEBI" id="CHEBI:15377"/>
        <dbReference type="ChEBI" id="CHEBI:15378"/>
        <dbReference type="ChEBI" id="CHEBI:29033"/>
        <dbReference type="ChEBI" id="CHEBI:29034"/>
        <dbReference type="ChEBI" id="CHEBI:29969"/>
        <dbReference type="ChEBI" id="CHEBI:29979"/>
        <dbReference type="ChEBI" id="CHEBI:33190"/>
        <dbReference type="ChEBI" id="CHEBI:58354"/>
        <dbReference type="ChEBI" id="CHEBI:143915"/>
        <dbReference type="ChEBI" id="CHEBI:157692"/>
    </reaction>
    <physiologicalReaction direction="left-to-right" evidence="11">
        <dbReference type="Rhea" id="RHEA:65757"/>
    </physiologicalReaction>
</comment>
<organism evidence="14 15">
    <name type="scientific">Catenuloplanes atrovinosus</name>
    <dbReference type="NCBI Taxonomy" id="137266"/>
    <lineage>
        <taxon>Bacteria</taxon>
        <taxon>Bacillati</taxon>
        <taxon>Actinomycetota</taxon>
        <taxon>Actinomycetes</taxon>
        <taxon>Micromonosporales</taxon>
        <taxon>Micromonosporaceae</taxon>
        <taxon>Catenuloplanes</taxon>
    </lineage>
</organism>
<dbReference type="InterPro" id="IPR015168">
    <property type="entry name" value="SsuA/THI5"/>
</dbReference>
<evidence type="ECO:0000313" key="15">
    <source>
        <dbReference type="Proteomes" id="UP001183643"/>
    </source>
</evidence>
<dbReference type="InterPro" id="IPR027939">
    <property type="entry name" value="NMT1/THI5"/>
</dbReference>
<dbReference type="PROSITE" id="PS51257">
    <property type="entry name" value="PROKAR_LIPOPROTEIN"/>
    <property type="match status" value="1"/>
</dbReference>
<feature type="chain" id="PRO_5041913203" description="Thiamine pyrimidine synthase" evidence="12">
    <location>
        <begin position="24"/>
        <end position="352"/>
    </location>
</feature>
<evidence type="ECO:0000256" key="1">
    <source>
        <dbReference type="ARBA" id="ARBA00003469"/>
    </source>
</evidence>
<keyword evidence="9" id="KW-0408">Iron</keyword>
<feature type="signal peptide" evidence="12">
    <location>
        <begin position="1"/>
        <end position="23"/>
    </location>
</feature>
<evidence type="ECO:0000259" key="13">
    <source>
        <dbReference type="Pfam" id="PF09084"/>
    </source>
</evidence>
<evidence type="ECO:0000256" key="3">
    <source>
        <dbReference type="ARBA" id="ARBA00009406"/>
    </source>
</evidence>
<dbReference type="EMBL" id="JAVDYB010000001">
    <property type="protein sequence ID" value="MDR7277705.1"/>
    <property type="molecule type" value="Genomic_DNA"/>
</dbReference>
<accession>A0AAE3YS88</accession>
<keyword evidence="7" id="KW-0663">Pyridoxal phosphate</keyword>
<keyword evidence="15" id="KW-1185">Reference proteome</keyword>
<keyword evidence="8" id="KW-0784">Thiamine biosynthesis</keyword>
<name>A0AAE3YS88_9ACTN</name>
<comment type="pathway">
    <text evidence="2">Cofactor biosynthesis; thiamine diphosphate biosynthesis.</text>
</comment>
<feature type="domain" description="SsuA/THI5-like" evidence="13">
    <location>
        <begin position="53"/>
        <end position="269"/>
    </location>
</feature>
<evidence type="ECO:0000256" key="4">
    <source>
        <dbReference type="ARBA" id="ARBA00011738"/>
    </source>
</evidence>
<evidence type="ECO:0000256" key="2">
    <source>
        <dbReference type="ARBA" id="ARBA00004948"/>
    </source>
</evidence>
<dbReference type="GO" id="GO:0016740">
    <property type="term" value="F:transferase activity"/>
    <property type="evidence" value="ECO:0007669"/>
    <property type="project" value="UniProtKB-KW"/>
</dbReference>